<dbReference type="GO" id="GO:0004360">
    <property type="term" value="F:glutamine-fructose-6-phosphate transaminase (isomerizing) activity"/>
    <property type="evidence" value="ECO:0007669"/>
    <property type="project" value="TreeGrafter"/>
</dbReference>
<dbReference type="FunFam" id="3.40.50.10490:FF:000001">
    <property type="entry name" value="Glutamine--fructose-6-phosphate aminotransferase [isomerizing]"/>
    <property type="match status" value="1"/>
</dbReference>
<dbReference type="Gene3D" id="3.40.50.10490">
    <property type="entry name" value="Glucose-6-phosphate isomerase like protein, domain 1"/>
    <property type="match status" value="1"/>
</dbReference>
<dbReference type="AlphaFoldDB" id="J9EBR6"/>
<dbReference type="CDD" id="cd05008">
    <property type="entry name" value="SIS_GlmS_GlmD_1"/>
    <property type="match status" value="1"/>
</dbReference>
<evidence type="ECO:0000256" key="1">
    <source>
        <dbReference type="ARBA" id="ARBA00022737"/>
    </source>
</evidence>
<dbReference type="GO" id="GO:0006002">
    <property type="term" value="P:fructose 6-phosphate metabolic process"/>
    <property type="evidence" value="ECO:0007669"/>
    <property type="project" value="TreeGrafter"/>
</dbReference>
<proteinExistence type="predicted"/>
<dbReference type="GO" id="GO:0097367">
    <property type="term" value="F:carbohydrate derivative binding"/>
    <property type="evidence" value="ECO:0007669"/>
    <property type="project" value="InterPro"/>
</dbReference>
<sequence length="209" mass="23334">MMGDFKTFMQKEIYEQPDSIVNTMRGRILDDGTVVLGGIKDYLLDIKRCRRLILVACGSSHHSALACRQIMEELTELPVVLELASDFLDRETPIFRDDVCFFISQSGETADTLKALRYCKSRGALTIGITNTVGSSICRETHCGVHINAGPEVGVASTKAYTSQILSLVMFALTMSDDRISMRKRRDDIINGLRQLPDLIREVLKLDGE</sequence>
<dbReference type="InterPro" id="IPR035466">
    <property type="entry name" value="GlmS/AgaS_SIS"/>
</dbReference>
<gene>
    <name evidence="3" type="ORF">WUBG_16250</name>
</gene>
<dbReference type="GO" id="GO:0006047">
    <property type="term" value="P:UDP-N-acetylglucosamine metabolic process"/>
    <property type="evidence" value="ECO:0007669"/>
    <property type="project" value="TreeGrafter"/>
</dbReference>
<dbReference type="EMBL" id="ADBV01015264">
    <property type="protein sequence ID" value="EJW72844.1"/>
    <property type="molecule type" value="Genomic_DNA"/>
</dbReference>
<dbReference type="InterPro" id="IPR001347">
    <property type="entry name" value="SIS_dom"/>
</dbReference>
<accession>J9EBR6</accession>
<feature type="non-terminal residue" evidence="3">
    <location>
        <position position="209"/>
    </location>
</feature>
<dbReference type="PROSITE" id="PS51464">
    <property type="entry name" value="SIS"/>
    <property type="match status" value="1"/>
</dbReference>
<organism evidence="3 4">
    <name type="scientific">Wuchereria bancrofti</name>
    <dbReference type="NCBI Taxonomy" id="6293"/>
    <lineage>
        <taxon>Eukaryota</taxon>
        <taxon>Metazoa</taxon>
        <taxon>Ecdysozoa</taxon>
        <taxon>Nematoda</taxon>
        <taxon>Chromadorea</taxon>
        <taxon>Rhabditida</taxon>
        <taxon>Spirurina</taxon>
        <taxon>Spiruromorpha</taxon>
        <taxon>Filarioidea</taxon>
        <taxon>Onchocercidae</taxon>
        <taxon>Wuchereria</taxon>
    </lineage>
</organism>
<dbReference type="PANTHER" id="PTHR10937">
    <property type="entry name" value="GLUCOSAMINE--FRUCTOSE-6-PHOSPHATE AMINOTRANSFERASE, ISOMERIZING"/>
    <property type="match status" value="1"/>
</dbReference>
<name>J9EBR6_WUCBA</name>
<evidence type="ECO:0000259" key="2">
    <source>
        <dbReference type="PROSITE" id="PS51464"/>
    </source>
</evidence>
<dbReference type="Proteomes" id="UP000004810">
    <property type="component" value="Unassembled WGS sequence"/>
</dbReference>
<dbReference type="SUPFAM" id="SSF53697">
    <property type="entry name" value="SIS domain"/>
    <property type="match status" value="1"/>
</dbReference>
<feature type="domain" description="SIS" evidence="2">
    <location>
        <begin position="42"/>
        <end position="181"/>
    </location>
</feature>
<protein>
    <submittedName>
        <fullName evidence="3">Glutamine-fructose-6-phosphate transaminase 1</fullName>
    </submittedName>
</protein>
<dbReference type="PANTHER" id="PTHR10937:SF0">
    <property type="entry name" value="GLUTAMINE--FRUCTOSE-6-PHOSPHATE TRANSAMINASE (ISOMERIZING)"/>
    <property type="match status" value="1"/>
</dbReference>
<comment type="caution">
    <text evidence="3">The sequence shown here is derived from an EMBL/GenBank/DDBJ whole genome shotgun (WGS) entry which is preliminary data.</text>
</comment>
<dbReference type="GO" id="GO:0006487">
    <property type="term" value="P:protein N-linked glycosylation"/>
    <property type="evidence" value="ECO:0007669"/>
    <property type="project" value="TreeGrafter"/>
</dbReference>
<evidence type="ECO:0000313" key="3">
    <source>
        <dbReference type="EMBL" id="EJW72844.1"/>
    </source>
</evidence>
<evidence type="ECO:0000313" key="4">
    <source>
        <dbReference type="Proteomes" id="UP000004810"/>
    </source>
</evidence>
<keyword evidence="1" id="KW-0677">Repeat</keyword>
<reference evidence="4" key="1">
    <citation type="submission" date="2012-08" db="EMBL/GenBank/DDBJ databases">
        <title>The Genome Sequence of Wuchereria bancrofti.</title>
        <authorList>
            <person name="Nutman T.B."/>
            <person name="Fink D.L."/>
            <person name="Russ C."/>
            <person name="Young S."/>
            <person name="Zeng Q."/>
            <person name="Koehrsen M."/>
            <person name="Alvarado L."/>
            <person name="Berlin A."/>
            <person name="Chapman S.B."/>
            <person name="Chen Z."/>
            <person name="Freedman E."/>
            <person name="Gellesch M."/>
            <person name="Goldberg J."/>
            <person name="Griggs A."/>
            <person name="Gujja S."/>
            <person name="Heilman E.R."/>
            <person name="Heiman D."/>
            <person name="Hepburn T."/>
            <person name="Howarth C."/>
            <person name="Jen D."/>
            <person name="Larson L."/>
            <person name="Lewis B."/>
            <person name="Mehta T."/>
            <person name="Park D."/>
            <person name="Pearson M."/>
            <person name="Roberts A."/>
            <person name="Saif S."/>
            <person name="Shea T."/>
            <person name="Shenoy N."/>
            <person name="Sisk P."/>
            <person name="Stolte C."/>
            <person name="Sykes S."/>
            <person name="Walk T."/>
            <person name="White J."/>
            <person name="Yandava C."/>
            <person name="Haas B."/>
            <person name="Henn M.R."/>
            <person name="Nusbaum C."/>
            <person name="Birren B."/>
        </authorList>
    </citation>
    <scope>NUCLEOTIDE SEQUENCE [LARGE SCALE GENOMIC DNA]</scope>
    <source>
        <strain evidence="4">NA</strain>
    </source>
</reference>
<dbReference type="Pfam" id="PF01380">
    <property type="entry name" value="SIS"/>
    <property type="match status" value="1"/>
</dbReference>
<dbReference type="InterPro" id="IPR046348">
    <property type="entry name" value="SIS_dom_sf"/>
</dbReference>